<organism evidence="2 3">
    <name type="scientific">Volvox reticuliferus</name>
    <dbReference type="NCBI Taxonomy" id="1737510"/>
    <lineage>
        <taxon>Eukaryota</taxon>
        <taxon>Viridiplantae</taxon>
        <taxon>Chlorophyta</taxon>
        <taxon>core chlorophytes</taxon>
        <taxon>Chlorophyceae</taxon>
        <taxon>CS clade</taxon>
        <taxon>Chlamydomonadales</taxon>
        <taxon>Volvocaceae</taxon>
        <taxon>Volvox</taxon>
    </lineage>
</organism>
<reference evidence="2" key="1">
    <citation type="journal article" date="2021" name="Proc. Natl. Acad. Sci. U.S.A.">
        <title>Three genomes in the algal genus Volvox reveal the fate of a haploid sex-determining region after a transition to homothallism.</title>
        <authorList>
            <person name="Yamamoto K."/>
            <person name="Hamaji T."/>
            <person name="Kawai-Toyooka H."/>
            <person name="Matsuzaki R."/>
            <person name="Takahashi F."/>
            <person name="Nishimura Y."/>
            <person name="Kawachi M."/>
            <person name="Noguchi H."/>
            <person name="Minakuchi Y."/>
            <person name="Umen J.G."/>
            <person name="Toyoda A."/>
            <person name="Nozaki H."/>
        </authorList>
    </citation>
    <scope>NUCLEOTIDE SEQUENCE</scope>
    <source>
        <strain evidence="2">NIES-3785</strain>
    </source>
</reference>
<name>A0A8J4D848_9CHLO</name>
<sequence>MASHATEMDADAQEYRRASLRQMNPGARKSVNWARRHPPESDADGFPVYGDSGSGDGEWRDGAISPLEEFDGIHYSAASSTAGGGYVSRYGSRNGGLSRSVSATTGVGSSRASEIWESGTVA</sequence>
<feature type="compositionally biased region" description="Polar residues" evidence="1">
    <location>
        <begin position="95"/>
        <end position="112"/>
    </location>
</feature>
<dbReference type="Proteomes" id="UP000722791">
    <property type="component" value="Unassembled WGS sequence"/>
</dbReference>
<accession>A0A8J4D848</accession>
<protein>
    <submittedName>
        <fullName evidence="2">Uncharacterized protein</fullName>
    </submittedName>
</protein>
<proteinExistence type="predicted"/>
<gene>
    <name evidence="2" type="ORF">Vretimale_3134</name>
</gene>
<feature type="non-terminal residue" evidence="2">
    <location>
        <position position="122"/>
    </location>
</feature>
<feature type="region of interest" description="Disordered" evidence="1">
    <location>
        <begin position="77"/>
        <end position="122"/>
    </location>
</feature>
<evidence type="ECO:0000313" key="2">
    <source>
        <dbReference type="EMBL" id="GIL97603.1"/>
    </source>
</evidence>
<evidence type="ECO:0000256" key="1">
    <source>
        <dbReference type="SAM" id="MobiDB-lite"/>
    </source>
</evidence>
<evidence type="ECO:0000313" key="3">
    <source>
        <dbReference type="Proteomes" id="UP000722791"/>
    </source>
</evidence>
<feature type="region of interest" description="Disordered" evidence="1">
    <location>
        <begin position="1"/>
        <end position="63"/>
    </location>
</feature>
<dbReference type="AlphaFoldDB" id="A0A8J4D848"/>
<dbReference type="EMBL" id="BNCQ01000004">
    <property type="protein sequence ID" value="GIL97603.1"/>
    <property type="molecule type" value="Genomic_DNA"/>
</dbReference>
<comment type="caution">
    <text evidence="2">The sequence shown here is derived from an EMBL/GenBank/DDBJ whole genome shotgun (WGS) entry which is preliminary data.</text>
</comment>